<feature type="region of interest" description="Disordered" evidence="1">
    <location>
        <begin position="49"/>
        <end position="151"/>
    </location>
</feature>
<proteinExistence type="predicted"/>
<dbReference type="AlphaFoldDB" id="A0AAW1C8I0"/>
<evidence type="ECO:0000256" key="1">
    <source>
        <dbReference type="SAM" id="MobiDB-lite"/>
    </source>
</evidence>
<evidence type="ECO:0000313" key="3">
    <source>
        <dbReference type="Proteomes" id="UP001474421"/>
    </source>
</evidence>
<dbReference type="Proteomes" id="UP001474421">
    <property type="component" value="Unassembled WGS sequence"/>
</dbReference>
<gene>
    <name evidence="2" type="ORF">NXF25_001050</name>
</gene>
<protein>
    <submittedName>
        <fullName evidence="2">Homeobox protein aristaless-like 4</fullName>
    </submittedName>
</protein>
<keyword evidence="2" id="KW-0371">Homeobox</keyword>
<dbReference type="EMBL" id="JAOTOJ010000001">
    <property type="protein sequence ID" value="KAK9409875.1"/>
    <property type="molecule type" value="Genomic_DNA"/>
</dbReference>
<evidence type="ECO:0000313" key="2">
    <source>
        <dbReference type="EMBL" id="KAK9409875.1"/>
    </source>
</evidence>
<accession>A0AAW1C8I0</accession>
<feature type="compositionally biased region" description="Low complexity" evidence="1">
    <location>
        <begin position="99"/>
        <end position="115"/>
    </location>
</feature>
<dbReference type="GO" id="GO:0003677">
    <property type="term" value="F:DNA binding"/>
    <property type="evidence" value="ECO:0007669"/>
    <property type="project" value="UniProtKB-KW"/>
</dbReference>
<feature type="region of interest" description="Disordered" evidence="1">
    <location>
        <begin position="232"/>
        <end position="273"/>
    </location>
</feature>
<feature type="compositionally biased region" description="Basic and acidic residues" evidence="1">
    <location>
        <begin position="253"/>
        <end position="262"/>
    </location>
</feature>
<keyword evidence="2" id="KW-0238">DNA-binding</keyword>
<organism evidence="2 3">
    <name type="scientific">Crotalus adamanteus</name>
    <name type="common">Eastern diamondback rattlesnake</name>
    <dbReference type="NCBI Taxonomy" id="8729"/>
    <lineage>
        <taxon>Eukaryota</taxon>
        <taxon>Metazoa</taxon>
        <taxon>Chordata</taxon>
        <taxon>Craniata</taxon>
        <taxon>Vertebrata</taxon>
        <taxon>Euteleostomi</taxon>
        <taxon>Lepidosauria</taxon>
        <taxon>Squamata</taxon>
        <taxon>Bifurcata</taxon>
        <taxon>Unidentata</taxon>
        <taxon>Episquamata</taxon>
        <taxon>Toxicofera</taxon>
        <taxon>Serpentes</taxon>
        <taxon>Colubroidea</taxon>
        <taxon>Viperidae</taxon>
        <taxon>Crotalinae</taxon>
        <taxon>Crotalus</taxon>
    </lineage>
</organism>
<keyword evidence="3" id="KW-1185">Reference proteome</keyword>
<sequence>MNAESCVSFCDPSAASMDSFYNAASQGSVDGSSPFRAFPGSSDKFGSAFLAGKGQSFGDSGGGGSSSGGGGGGGGSNNSPKRRSRYSQPECPSLDGSGAQQPQALPTAAASATTAFNKYHLQQQQQQQPPLYGQRGSCKSPPSSNLKLQDASAHNGALQLSCFAPAGCFSGPPRARPSGPGIPARLLSAYPSKFSGVLKLGAGSASFLLRKAERWRFRASFWIRRLKWKSMGSHTGRSDGGRERASPNLPEEASGKETRRPLSDFTGRRRLCKRPNDRMDSHAAELNVPFWDEQSATINLTAFSCDLKRTKI</sequence>
<comment type="caution">
    <text evidence="2">The sequence shown here is derived from an EMBL/GenBank/DDBJ whole genome shotgun (WGS) entry which is preliminary data.</text>
</comment>
<name>A0AAW1C8I0_CROAD</name>
<feature type="compositionally biased region" description="Gly residues" evidence="1">
    <location>
        <begin position="59"/>
        <end position="76"/>
    </location>
</feature>
<reference evidence="2 3" key="1">
    <citation type="journal article" date="2024" name="Proc. Natl. Acad. Sci. U.S.A.">
        <title>The genetic regulatory architecture and epigenomic basis for age-related changes in rattlesnake venom.</title>
        <authorList>
            <person name="Hogan M.P."/>
            <person name="Holding M.L."/>
            <person name="Nystrom G.S."/>
            <person name="Colston T.J."/>
            <person name="Bartlett D.A."/>
            <person name="Mason A.J."/>
            <person name="Ellsworth S.A."/>
            <person name="Rautsaw R.M."/>
            <person name="Lawrence K.C."/>
            <person name="Strickland J.L."/>
            <person name="He B."/>
            <person name="Fraser P."/>
            <person name="Margres M.J."/>
            <person name="Gilbert D.M."/>
            <person name="Gibbs H.L."/>
            <person name="Parkinson C.L."/>
            <person name="Rokyta D.R."/>
        </authorList>
    </citation>
    <scope>NUCLEOTIDE SEQUENCE [LARGE SCALE GENOMIC DNA]</scope>
    <source>
        <strain evidence="2">DRR0105</strain>
    </source>
</reference>
<feature type="compositionally biased region" description="Basic and acidic residues" evidence="1">
    <location>
        <begin position="236"/>
        <end position="245"/>
    </location>
</feature>